<evidence type="ECO:0000313" key="2">
    <source>
        <dbReference type="Proteomes" id="UP001157418"/>
    </source>
</evidence>
<comment type="caution">
    <text evidence="1">The sequence shown here is derived from an EMBL/GenBank/DDBJ whole genome shotgun (WGS) entry which is preliminary data.</text>
</comment>
<proteinExistence type="predicted"/>
<dbReference type="EMBL" id="CAKMRJ010004445">
    <property type="protein sequence ID" value="CAH1438256.1"/>
    <property type="molecule type" value="Genomic_DNA"/>
</dbReference>
<reference evidence="1 2" key="1">
    <citation type="submission" date="2022-01" db="EMBL/GenBank/DDBJ databases">
        <authorList>
            <person name="Xiong W."/>
            <person name="Schranz E."/>
        </authorList>
    </citation>
    <scope>NUCLEOTIDE SEQUENCE [LARGE SCALE GENOMIC DNA]</scope>
</reference>
<name>A0AAU9NKB4_9ASTR</name>
<protein>
    <submittedName>
        <fullName evidence="1">Uncharacterized protein</fullName>
    </submittedName>
</protein>
<evidence type="ECO:0000313" key="1">
    <source>
        <dbReference type="EMBL" id="CAH1438256.1"/>
    </source>
</evidence>
<dbReference type="Proteomes" id="UP001157418">
    <property type="component" value="Unassembled WGS sequence"/>
</dbReference>
<keyword evidence="2" id="KW-1185">Reference proteome</keyword>
<sequence>MLPPVRRSPYVIRAVPIEANLTKEDNIISNWKYMFRRYLLEINHNMVFAVQYEIDFFDHYMTWKTRGNSNDCDIFLMRHMETYKGGPLAQWECGLKNEGTDQLLQMRKLQRRYCLKILLSDVNIMKSDVENLIDQYQMMSNNDRRKLYQDAVIKIGSRLAAFGP</sequence>
<dbReference type="AlphaFoldDB" id="A0AAU9NKB4"/>
<accession>A0AAU9NKB4</accession>
<gene>
    <name evidence="1" type="ORF">LVIROSA_LOCUS24524</name>
</gene>
<organism evidence="1 2">
    <name type="scientific">Lactuca virosa</name>
    <dbReference type="NCBI Taxonomy" id="75947"/>
    <lineage>
        <taxon>Eukaryota</taxon>
        <taxon>Viridiplantae</taxon>
        <taxon>Streptophyta</taxon>
        <taxon>Embryophyta</taxon>
        <taxon>Tracheophyta</taxon>
        <taxon>Spermatophyta</taxon>
        <taxon>Magnoliopsida</taxon>
        <taxon>eudicotyledons</taxon>
        <taxon>Gunneridae</taxon>
        <taxon>Pentapetalae</taxon>
        <taxon>asterids</taxon>
        <taxon>campanulids</taxon>
        <taxon>Asterales</taxon>
        <taxon>Asteraceae</taxon>
        <taxon>Cichorioideae</taxon>
        <taxon>Cichorieae</taxon>
        <taxon>Lactucinae</taxon>
        <taxon>Lactuca</taxon>
    </lineage>
</organism>